<dbReference type="Pfam" id="PF00884">
    <property type="entry name" value="Sulfatase"/>
    <property type="match status" value="1"/>
</dbReference>
<evidence type="ECO:0000256" key="8">
    <source>
        <dbReference type="ARBA" id="ARBA00023180"/>
    </source>
</evidence>
<dbReference type="InterPro" id="IPR036259">
    <property type="entry name" value="MFS_trans_sf"/>
</dbReference>
<keyword evidence="13" id="KW-1185">Reference proteome</keyword>
<feature type="transmembrane region" description="Helical" evidence="10">
    <location>
        <begin position="965"/>
        <end position="989"/>
    </location>
</feature>
<dbReference type="AlphaFoldDB" id="A0A395SPF0"/>
<keyword evidence="5" id="KW-0378">Hydrolase</keyword>
<sequence length="1196" mass="131134">MSKRYQQWHHPEIGQTYNISGYRSDGISLYFGSRMNLKAMLLAGLLGFTSAASFGFGLGLGLEDQIPLAKSDSSRTRRNNVVFILTDDQDLHMNSLDYMPHLQKHLVDQGTFYKRHYTTTAICCPARVSILTGKAPHNTNVTDLTPPYGGYPKFIREGHNDNYLPIWVQAQGYNTYYAGKLFNSHAVNNYNDPFVKEWNQSDFLLDPYVYMYLNATFQRNHDPPVSHEGEYVTDVLARKTQGFLDQALEEDAPFFLTIAPNAPHSNVDASFAKINFTDTPRNWTFKMTTPIPAPRHAHLFKDVVVPRTENFNPDSQIVPSWIRDQPKLTQENIDWNDDFYRNRLRALQAVDELIDDVFKKLEDAGVLDHTYIVYTTDNGFHISQHRLQPGKECGYEEDINIPLIIRGPGVPAGSVSEVITTHADLAPTFLSLIGAPQRADFDGVVIPLTKKEQAEAIGKRHEHVTVEFWGMAGSEGKFPYHDKEGESFFLRNNTYKSIRIVGQTYNLYYSVWCHGEHELYDLQTDPGQLRNLLDAEIVQPSELLGYPLESVVARLDALLLVGKTCKGLVCSQPWKTLHPQGDVNTLDDALSRECDDFYVKQQPRVSFGWCASGHVLDAEGAQFEKEGLAYWRPDWSNWCNFQPTTTTLSTTNTIMSNHADEYDPESGAVNQQDVADQATETTPLLDTSQSPGSSSSNSSTTVFKIVLVLIIGSFTASADGSLVLATHPTIASEFNALSASNWLFVSFNLAGAATQAMVGKLSDIYGRRRLIVTAYALFAAGCIIVGTGTSMGLVILGRVISGIGGSGLTVVAMLIITDLVPLREAAAWQSYLNLAATTGRSLGGPLGGWLADTIGWRWSFNCQVPIFLVAIILTYFFLPNNKKQDKGPTSLSRIDFPGAALLALTMMAFLLPFEIGGSEVPWSHPVIPGLFVATLVFGGLFVLCEGRWAKEPIFPLDLLRIRNVVLGYVISGTLCAAQLGLMFSVPLYFQVTKRASNTVAGAYLFPAVAGNAIGAILAGLVIKRTGRYKLVLLVATVTSAVSYLLLLFRWHGDTNVWESLYIFPGGLGTGAVQTGVFVAVQAATDPAHKAAALGGVWLTVMVGVIVGMTAVSTATMHVMAGSLATTLQGRGLAEGVIEKIVNMATSDINYIDKADPTIASAVVDAYVRGLSLSHVISLTFSLIAMVSTSLISEHKV</sequence>
<comment type="caution">
    <text evidence="12">The sequence shown here is derived from an EMBL/GenBank/DDBJ whole genome shotgun (WGS) entry which is preliminary data.</text>
</comment>
<feature type="transmembrane region" description="Helical" evidence="10">
    <location>
        <begin position="1029"/>
        <end position="1048"/>
    </location>
</feature>
<dbReference type="GO" id="GO:0016020">
    <property type="term" value="C:membrane"/>
    <property type="evidence" value="ECO:0007669"/>
    <property type="project" value="UniProtKB-SubCell"/>
</dbReference>
<feature type="transmembrane region" description="Helical" evidence="10">
    <location>
        <begin position="39"/>
        <end position="62"/>
    </location>
</feature>
<organism evidence="12 13">
    <name type="scientific">Fusarium sporotrichioides</name>
    <dbReference type="NCBI Taxonomy" id="5514"/>
    <lineage>
        <taxon>Eukaryota</taxon>
        <taxon>Fungi</taxon>
        <taxon>Dikarya</taxon>
        <taxon>Ascomycota</taxon>
        <taxon>Pezizomycotina</taxon>
        <taxon>Sordariomycetes</taxon>
        <taxon>Hypocreomycetidae</taxon>
        <taxon>Hypocreales</taxon>
        <taxon>Nectriaceae</taxon>
        <taxon>Fusarium</taxon>
    </lineage>
</organism>
<name>A0A395SPF0_FUSSP</name>
<keyword evidence="4" id="KW-0732">Signal</keyword>
<keyword evidence="7 10" id="KW-0472">Membrane</keyword>
<evidence type="ECO:0000259" key="11">
    <source>
        <dbReference type="PROSITE" id="PS50850"/>
    </source>
</evidence>
<evidence type="ECO:0000256" key="6">
    <source>
        <dbReference type="ARBA" id="ARBA00022989"/>
    </source>
</evidence>
<dbReference type="Gene3D" id="1.20.1250.20">
    <property type="entry name" value="MFS general substrate transporter like domains"/>
    <property type="match status" value="1"/>
</dbReference>
<evidence type="ECO:0000256" key="2">
    <source>
        <dbReference type="ARBA" id="ARBA00008779"/>
    </source>
</evidence>
<dbReference type="Gene3D" id="1.20.1720.10">
    <property type="entry name" value="Multidrug resistance protein D"/>
    <property type="match status" value="1"/>
</dbReference>
<feature type="transmembrane region" description="Helical" evidence="10">
    <location>
        <begin position="1092"/>
        <end position="1111"/>
    </location>
</feature>
<dbReference type="GO" id="GO:0008449">
    <property type="term" value="F:N-acetylglucosamine-6-sulfatase activity"/>
    <property type="evidence" value="ECO:0007669"/>
    <property type="project" value="TreeGrafter"/>
</dbReference>
<dbReference type="InterPro" id="IPR024607">
    <property type="entry name" value="Sulfatase_CS"/>
</dbReference>
<dbReference type="PANTHER" id="PTHR43108">
    <property type="entry name" value="N-ACETYLGLUCOSAMINE-6-SULFATASE FAMILY MEMBER"/>
    <property type="match status" value="1"/>
</dbReference>
<evidence type="ECO:0000256" key="1">
    <source>
        <dbReference type="ARBA" id="ARBA00004141"/>
    </source>
</evidence>
<dbReference type="SUPFAM" id="SSF103473">
    <property type="entry name" value="MFS general substrate transporter"/>
    <property type="match status" value="1"/>
</dbReference>
<dbReference type="GO" id="GO:0022857">
    <property type="term" value="F:transmembrane transporter activity"/>
    <property type="evidence" value="ECO:0007669"/>
    <property type="project" value="InterPro"/>
</dbReference>
<evidence type="ECO:0000256" key="7">
    <source>
        <dbReference type="ARBA" id="ARBA00023136"/>
    </source>
</evidence>
<feature type="region of interest" description="Disordered" evidence="9">
    <location>
        <begin position="657"/>
        <end position="676"/>
    </location>
</feature>
<accession>A0A395SPF0</accession>
<keyword evidence="6 10" id="KW-1133">Transmembrane helix</keyword>
<dbReference type="SUPFAM" id="SSF53649">
    <property type="entry name" value="Alkaline phosphatase-like"/>
    <property type="match status" value="1"/>
</dbReference>
<dbReference type="GO" id="GO:0005539">
    <property type="term" value="F:glycosaminoglycan binding"/>
    <property type="evidence" value="ECO:0007669"/>
    <property type="project" value="TreeGrafter"/>
</dbReference>
<gene>
    <name evidence="12" type="ORF">FSPOR_1722</name>
</gene>
<evidence type="ECO:0000256" key="3">
    <source>
        <dbReference type="ARBA" id="ARBA00022692"/>
    </source>
</evidence>
<feature type="domain" description="Major facilitator superfamily (MFS) profile" evidence="11">
    <location>
        <begin position="705"/>
        <end position="1196"/>
    </location>
</feature>
<proteinExistence type="inferred from homology"/>
<feature type="transmembrane region" description="Helical" evidence="10">
    <location>
        <begin position="1172"/>
        <end position="1191"/>
    </location>
</feature>
<evidence type="ECO:0000313" key="13">
    <source>
        <dbReference type="Proteomes" id="UP000266152"/>
    </source>
</evidence>
<dbReference type="FunFam" id="3.40.720.10:FF:000051">
    <property type="entry name" value="Arylsulfatase"/>
    <property type="match status" value="1"/>
</dbReference>
<evidence type="ECO:0000313" key="12">
    <source>
        <dbReference type="EMBL" id="RGP74027.1"/>
    </source>
</evidence>
<feature type="transmembrane region" description="Helical" evidence="10">
    <location>
        <begin position="1001"/>
        <end position="1022"/>
    </location>
</feature>
<feature type="transmembrane region" description="Helical" evidence="10">
    <location>
        <begin position="925"/>
        <end position="944"/>
    </location>
</feature>
<dbReference type="CDD" id="cd17502">
    <property type="entry name" value="MFS_Azr1_MDR_like"/>
    <property type="match status" value="1"/>
</dbReference>
<dbReference type="EMBL" id="PXOF01000023">
    <property type="protein sequence ID" value="RGP74027.1"/>
    <property type="molecule type" value="Genomic_DNA"/>
</dbReference>
<feature type="transmembrane region" description="Helical" evidence="10">
    <location>
        <begin position="1060"/>
        <end position="1080"/>
    </location>
</feature>
<keyword evidence="3 10" id="KW-0812">Transmembrane</keyword>
<protein>
    <submittedName>
        <fullName evidence="12">Alkaline phosphatase</fullName>
    </submittedName>
</protein>
<feature type="transmembrane region" description="Helical" evidence="10">
    <location>
        <begin position="858"/>
        <end position="878"/>
    </location>
</feature>
<dbReference type="InterPro" id="IPR000917">
    <property type="entry name" value="Sulfatase_N"/>
</dbReference>
<dbReference type="PROSITE" id="PS00523">
    <property type="entry name" value="SULFATASE_1"/>
    <property type="match status" value="1"/>
</dbReference>
<feature type="transmembrane region" description="Helical" evidence="10">
    <location>
        <begin position="770"/>
        <end position="796"/>
    </location>
</feature>
<dbReference type="PROSITE" id="PS50850">
    <property type="entry name" value="MFS"/>
    <property type="match status" value="1"/>
</dbReference>
<evidence type="ECO:0000256" key="9">
    <source>
        <dbReference type="SAM" id="MobiDB-lite"/>
    </source>
</evidence>
<feature type="transmembrane region" description="Helical" evidence="10">
    <location>
        <begin position="890"/>
        <end position="913"/>
    </location>
</feature>
<dbReference type="InterPro" id="IPR017850">
    <property type="entry name" value="Alkaline_phosphatase_core_sf"/>
</dbReference>
<dbReference type="Gene3D" id="3.40.720.10">
    <property type="entry name" value="Alkaline Phosphatase, subunit A"/>
    <property type="match status" value="1"/>
</dbReference>
<dbReference type="InterPro" id="IPR020846">
    <property type="entry name" value="MFS_dom"/>
</dbReference>
<dbReference type="PANTHER" id="PTHR43108:SF8">
    <property type="entry name" value="SD21168P"/>
    <property type="match status" value="1"/>
</dbReference>
<dbReference type="Pfam" id="PF07690">
    <property type="entry name" value="MFS_1"/>
    <property type="match status" value="1"/>
</dbReference>
<dbReference type="PROSITE" id="PS00216">
    <property type="entry name" value="SUGAR_TRANSPORT_1"/>
    <property type="match status" value="1"/>
</dbReference>
<keyword evidence="8" id="KW-0325">Glycoprotein</keyword>
<comment type="similarity">
    <text evidence="2">Belongs to the sulfatase family.</text>
</comment>
<dbReference type="InterPro" id="IPR005829">
    <property type="entry name" value="Sugar_transporter_CS"/>
</dbReference>
<dbReference type="Proteomes" id="UP000266152">
    <property type="component" value="Unassembled WGS sequence"/>
</dbReference>
<feature type="transmembrane region" description="Helical" evidence="10">
    <location>
        <begin position="803"/>
        <end position="822"/>
    </location>
</feature>
<evidence type="ECO:0000256" key="10">
    <source>
        <dbReference type="SAM" id="Phobius"/>
    </source>
</evidence>
<evidence type="ECO:0000256" key="4">
    <source>
        <dbReference type="ARBA" id="ARBA00022729"/>
    </source>
</evidence>
<dbReference type="CDD" id="cd16147">
    <property type="entry name" value="G6S"/>
    <property type="match status" value="1"/>
</dbReference>
<comment type="subcellular location">
    <subcellularLocation>
        <location evidence="1">Membrane</location>
        <topology evidence="1">Multi-pass membrane protein</topology>
    </subcellularLocation>
</comment>
<dbReference type="InterPro" id="IPR011701">
    <property type="entry name" value="MFS"/>
</dbReference>
<evidence type="ECO:0000256" key="5">
    <source>
        <dbReference type="ARBA" id="ARBA00022801"/>
    </source>
</evidence>
<reference evidence="12 13" key="1">
    <citation type="journal article" date="2018" name="PLoS Pathog.">
        <title>Evolution of structural diversity of trichothecenes, a family of toxins produced by plant pathogenic and entomopathogenic fungi.</title>
        <authorList>
            <person name="Proctor R.H."/>
            <person name="McCormick S.P."/>
            <person name="Kim H.S."/>
            <person name="Cardoza R.E."/>
            <person name="Stanley A.M."/>
            <person name="Lindo L."/>
            <person name="Kelly A."/>
            <person name="Brown D.W."/>
            <person name="Lee T."/>
            <person name="Vaughan M.M."/>
            <person name="Alexander N.J."/>
            <person name="Busman M."/>
            <person name="Gutierrez S."/>
        </authorList>
    </citation>
    <scope>NUCLEOTIDE SEQUENCE [LARGE SCALE GENOMIC DNA]</scope>
    <source>
        <strain evidence="12 13">NRRL 3299</strain>
    </source>
</reference>